<name>A0A0E2H614_9FIRM</name>
<dbReference type="GO" id="GO:0019441">
    <property type="term" value="P:L-tryptophan catabolic process to kynurenine"/>
    <property type="evidence" value="ECO:0007669"/>
    <property type="project" value="InterPro"/>
</dbReference>
<dbReference type="PANTHER" id="PTHR31118:SF32">
    <property type="entry name" value="KYNURENINE FORMAMIDASE"/>
    <property type="match status" value="1"/>
</dbReference>
<dbReference type="RefSeq" id="WP_002593986.1">
    <property type="nucleotide sequence ID" value="NZ_KB850982.1"/>
</dbReference>
<dbReference type="Gene3D" id="3.50.30.50">
    <property type="entry name" value="Putative cyclase"/>
    <property type="match status" value="1"/>
</dbReference>
<dbReference type="InterPro" id="IPR037175">
    <property type="entry name" value="KFase_sf"/>
</dbReference>
<protein>
    <submittedName>
        <fullName evidence="1">Cyclase</fullName>
    </submittedName>
</protein>
<dbReference type="PATRIC" id="fig|999408.3.peg.4401"/>
<organism evidence="1 2">
    <name type="scientific">[Clostridium] clostridioforme 90A8</name>
    <dbReference type="NCBI Taxonomy" id="999408"/>
    <lineage>
        <taxon>Bacteria</taxon>
        <taxon>Bacillati</taxon>
        <taxon>Bacillota</taxon>
        <taxon>Clostridia</taxon>
        <taxon>Lachnospirales</taxon>
        <taxon>Lachnospiraceae</taxon>
        <taxon>Enterocloster</taxon>
    </lineage>
</organism>
<dbReference type="AlphaFoldDB" id="A0A0E2H614"/>
<evidence type="ECO:0000313" key="2">
    <source>
        <dbReference type="Proteomes" id="UP000013085"/>
    </source>
</evidence>
<accession>A0A0E2H614</accession>
<dbReference type="GO" id="GO:0004061">
    <property type="term" value="F:arylformamidase activity"/>
    <property type="evidence" value="ECO:0007669"/>
    <property type="project" value="InterPro"/>
</dbReference>
<gene>
    <name evidence="1" type="ORF">HMPREF1090_04103</name>
</gene>
<evidence type="ECO:0000313" key="1">
    <source>
        <dbReference type="EMBL" id="ENZ11071.1"/>
    </source>
</evidence>
<sequence length="222" mass="25024">MYQILSYPIKEGQPTWPGNPTFSLEPHTSIAGGDTANTCTIHLFNHYGTHLDGPMHFYGKGISLDQVPFKHFFFHKPLLLDIPKEPGGKLMPEDLILYREYVKDADLLLIRTGFWKYRGEKPDVYENNGPAVSSRLARYLQDNMGHLKAVALDFVSLASYSDTKDGDLAHQIMLGMYHSRYICIIEDVNMEGLPSGFLKHAAAVPLMIEGIDSSPVTMWAEY</sequence>
<dbReference type="GeneID" id="57962166"/>
<dbReference type="EMBL" id="AGYR01000044">
    <property type="protein sequence ID" value="ENZ11071.1"/>
    <property type="molecule type" value="Genomic_DNA"/>
</dbReference>
<dbReference type="SUPFAM" id="SSF102198">
    <property type="entry name" value="Putative cyclase"/>
    <property type="match status" value="1"/>
</dbReference>
<dbReference type="InterPro" id="IPR007325">
    <property type="entry name" value="KFase/CYL"/>
</dbReference>
<proteinExistence type="predicted"/>
<dbReference type="Proteomes" id="UP000013085">
    <property type="component" value="Unassembled WGS sequence"/>
</dbReference>
<reference evidence="1 2" key="1">
    <citation type="submission" date="2013-01" db="EMBL/GenBank/DDBJ databases">
        <title>The Genome Sequence of Clostridium clostridioforme 90A8.</title>
        <authorList>
            <consortium name="The Broad Institute Genome Sequencing Platform"/>
            <person name="Earl A."/>
            <person name="Ward D."/>
            <person name="Feldgarden M."/>
            <person name="Gevers D."/>
            <person name="Courvalin P."/>
            <person name="Lambert T."/>
            <person name="Walker B."/>
            <person name="Young S.K."/>
            <person name="Zeng Q."/>
            <person name="Gargeya S."/>
            <person name="Fitzgerald M."/>
            <person name="Haas B."/>
            <person name="Abouelleil A."/>
            <person name="Alvarado L."/>
            <person name="Arachchi H.M."/>
            <person name="Berlin A.M."/>
            <person name="Chapman S.B."/>
            <person name="Dewar J."/>
            <person name="Goldberg J."/>
            <person name="Griggs A."/>
            <person name="Gujja S."/>
            <person name="Hansen M."/>
            <person name="Howarth C."/>
            <person name="Imamovic A."/>
            <person name="Larimer J."/>
            <person name="McCowan C."/>
            <person name="Murphy C."/>
            <person name="Neiman D."/>
            <person name="Pearson M."/>
            <person name="Priest M."/>
            <person name="Roberts A."/>
            <person name="Saif S."/>
            <person name="Shea T."/>
            <person name="Sisk P."/>
            <person name="Sykes S."/>
            <person name="Wortman J."/>
            <person name="Nusbaum C."/>
            <person name="Birren B."/>
        </authorList>
    </citation>
    <scope>NUCLEOTIDE SEQUENCE [LARGE SCALE GENOMIC DNA]</scope>
    <source>
        <strain evidence="1 2">90A8</strain>
    </source>
</reference>
<dbReference type="PANTHER" id="PTHR31118">
    <property type="entry name" value="CYCLASE-LIKE PROTEIN 2"/>
    <property type="match status" value="1"/>
</dbReference>
<dbReference type="HOGENOM" id="CLU_030671_3_4_9"/>
<comment type="caution">
    <text evidence="1">The sequence shown here is derived from an EMBL/GenBank/DDBJ whole genome shotgun (WGS) entry which is preliminary data.</text>
</comment>
<dbReference type="Pfam" id="PF04199">
    <property type="entry name" value="Cyclase"/>
    <property type="match status" value="1"/>
</dbReference>